<dbReference type="GO" id="GO:0016020">
    <property type="term" value="C:membrane"/>
    <property type="evidence" value="ECO:0007669"/>
    <property type="project" value="InterPro"/>
</dbReference>
<keyword evidence="4" id="KW-0808">Transferase</keyword>
<dbReference type="Gene3D" id="1.10.3810.10">
    <property type="entry name" value="Biosynthetic peptidoglycan transglycosylase-like"/>
    <property type="match status" value="1"/>
</dbReference>
<keyword evidence="10" id="KW-0961">Cell wall biogenesis/degradation</keyword>
<evidence type="ECO:0000256" key="6">
    <source>
        <dbReference type="ARBA" id="ARBA00022960"/>
    </source>
</evidence>
<dbReference type="InterPro" id="IPR011812">
    <property type="entry name" value="Pep_trsgly"/>
</dbReference>
<dbReference type="KEGG" id="pabo:BCY86_07615"/>
<evidence type="ECO:0000256" key="9">
    <source>
        <dbReference type="ARBA" id="ARBA00023136"/>
    </source>
</evidence>
<name>A0A1L6MYL9_9BACT</name>
<evidence type="ECO:0000259" key="11">
    <source>
        <dbReference type="Pfam" id="PF00912"/>
    </source>
</evidence>
<dbReference type="InterPro" id="IPR036950">
    <property type="entry name" value="PBP_transglycosylase"/>
</dbReference>
<evidence type="ECO:0000256" key="5">
    <source>
        <dbReference type="ARBA" id="ARBA00022692"/>
    </source>
</evidence>
<reference evidence="12 13" key="1">
    <citation type="submission" date="2016-08" db="EMBL/GenBank/DDBJ databases">
        <title>Identification and validation of antigenic proteins from Pajaroellobacter abortibovis using de-novo genome sequence assembly and reverse vaccinology.</title>
        <authorList>
            <person name="Welly B.T."/>
            <person name="Miller M.R."/>
            <person name="Stott J.L."/>
            <person name="Blanchard M.T."/>
            <person name="Islas-Trejo A.D."/>
            <person name="O'Rourke S.M."/>
            <person name="Young A.E."/>
            <person name="Medrano J.F."/>
            <person name="Van Eenennaam A.L."/>
        </authorList>
    </citation>
    <scope>NUCLEOTIDE SEQUENCE [LARGE SCALE GENOMIC DNA]</scope>
    <source>
        <strain evidence="12 13">BTF92-0548A/99-0131</strain>
    </source>
</reference>
<evidence type="ECO:0000313" key="12">
    <source>
        <dbReference type="EMBL" id="APS00557.1"/>
    </source>
</evidence>
<gene>
    <name evidence="12" type="ORF">BCY86_07615</name>
</gene>
<sequence length="708" mass="81344">MKRIIFGSIFFVCFVSILIVSQKKDFLANVAMRHLPAASRWEVKGVGLSFGLFRISFQQVDVRSREAPFLEGELHQVDLFTNWRLRFAGLAAEEAIISWGYPSHEEEGLDEKNVSRIILKRASVSCENATFSFHGEKAYGNIDSIHFEGFGIQGQYESSSRQTSISMEESTLNPSLFASQTSQTVRKRDADFKRKKAATSSVNVPLQTLFVSTATEIAEKVKRGVYLFNSIPSADVQINIQEWRWQLSGYPYGISHKGAFFLKLHRLLHSSFSFEGRGTYQQKEFQYKGDLSVQEPHRVILTLRQTSFPLHIIQVWQITRGMEIDGTLQHGEGDLICDLEKNFFQLRGKGECRLSHMHHPWLAKNAVGDIDMQFLFRGNMKENGSVQLEDSHFQVGPLDLGLQGNWQKSKVELEVHARIPKTPCPLLFKRIPRGFLPELQELEWKGTFAGNLLLVLNTEHIDQLKLNYHFDNRCDFLHVPSAWDRETILTSFKRKIFYSDGNVDDRITGPSTDHWITLDQVSRFMQAALFTVEDAHFYTHHGFSHYSIRDSLIANIKARKMVRGGSTITMQLAKNLFLYPQKTLSRKIEELILANYLENTFSKDEILEIYMNIVEFGVHMYGIKNAAEVYFGKKPIDLNLTECMLLASLLSNPARGSKFYRRGEVPEYWVKHIHHLKEIAVRAHLVSWSDFKRSEAEAIHYVQVPFSS</sequence>
<evidence type="ECO:0000256" key="3">
    <source>
        <dbReference type="ARBA" id="ARBA00022676"/>
    </source>
</evidence>
<dbReference type="Pfam" id="PF00912">
    <property type="entry name" value="Transgly"/>
    <property type="match status" value="1"/>
</dbReference>
<dbReference type="InterPro" id="IPR001264">
    <property type="entry name" value="Glyco_trans_51"/>
</dbReference>
<dbReference type="AlphaFoldDB" id="A0A1L6MYL9"/>
<keyword evidence="9" id="KW-0472">Membrane</keyword>
<feature type="domain" description="Glycosyl transferase family 51" evidence="11">
    <location>
        <begin position="510"/>
        <end position="658"/>
    </location>
</feature>
<keyword evidence="3" id="KW-0328">Glycosyltransferase</keyword>
<keyword evidence="13" id="KW-1185">Reference proteome</keyword>
<evidence type="ECO:0000256" key="4">
    <source>
        <dbReference type="ARBA" id="ARBA00022679"/>
    </source>
</evidence>
<evidence type="ECO:0000256" key="2">
    <source>
        <dbReference type="ARBA" id="ARBA00022519"/>
    </source>
</evidence>
<evidence type="ECO:0000256" key="8">
    <source>
        <dbReference type="ARBA" id="ARBA00022989"/>
    </source>
</evidence>
<organism evidence="12 13">
    <name type="scientific">Pajaroellobacter abortibovis</name>
    <dbReference type="NCBI Taxonomy" id="1882918"/>
    <lineage>
        <taxon>Bacteria</taxon>
        <taxon>Pseudomonadati</taxon>
        <taxon>Myxococcota</taxon>
        <taxon>Polyangia</taxon>
        <taxon>Polyangiales</taxon>
        <taxon>Polyangiaceae</taxon>
    </lineage>
</organism>
<dbReference type="Proteomes" id="UP000185544">
    <property type="component" value="Chromosome"/>
</dbReference>
<protein>
    <recommendedName>
        <fullName evidence="11">Glycosyl transferase family 51 domain-containing protein</fullName>
    </recommendedName>
</protein>
<keyword evidence="2" id="KW-0997">Cell inner membrane</keyword>
<evidence type="ECO:0000313" key="13">
    <source>
        <dbReference type="Proteomes" id="UP000185544"/>
    </source>
</evidence>
<proteinExistence type="predicted"/>
<dbReference type="GO" id="GO:0009274">
    <property type="term" value="C:peptidoglycan-based cell wall"/>
    <property type="evidence" value="ECO:0007669"/>
    <property type="project" value="InterPro"/>
</dbReference>
<evidence type="ECO:0000256" key="10">
    <source>
        <dbReference type="ARBA" id="ARBA00023316"/>
    </source>
</evidence>
<dbReference type="STRING" id="1882918.BCY86_07615"/>
<keyword evidence="8" id="KW-1133">Transmembrane helix</keyword>
<keyword evidence="1" id="KW-1003">Cell membrane</keyword>
<dbReference type="SUPFAM" id="SSF53955">
    <property type="entry name" value="Lysozyme-like"/>
    <property type="match status" value="1"/>
</dbReference>
<dbReference type="InterPro" id="IPR023346">
    <property type="entry name" value="Lysozyme-like_dom_sf"/>
</dbReference>
<keyword evidence="7" id="KW-0573">Peptidoglycan synthesis</keyword>
<dbReference type="GO" id="GO:0016763">
    <property type="term" value="F:pentosyltransferase activity"/>
    <property type="evidence" value="ECO:0007669"/>
    <property type="project" value="InterPro"/>
</dbReference>
<keyword evidence="6" id="KW-0133">Cell shape</keyword>
<dbReference type="GO" id="GO:0009252">
    <property type="term" value="P:peptidoglycan biosynthetic process"/>
    <property type="evidence" value="ECO:0007669"/>
    <property type="project" value="UniProtKB-KW"/>
</dbReference>
<dbReference type="PANTHER" id="PTHR30400:SF0">
    <property type="entry name" value="BIOSYNTHETIC PEPTIDOGLYCAN TRANSGLYCOSYLASE"/>
    <property type="match status" value="1"/>
</dbReference>
<dbReference type="PANTHER" id="PTHR30400">
    <property type="entry name" value="MONOFUNCTIONAL BIOSYNTHETIC PEPTIDOGLYCAN TRANSGLYCOSYLASE"/>
    <property type="match status" value="1"/>
</dbReference>
<keyword evidence="5" id="KW-0812">Transmembrane</keyword>
<evidence type="ECO:0000256" key="1">
    <source>
        <dbReference type="ARBA" id="ARBA00022475"/>
    </source>
</evidence>
<evidence type="ECO:0000256" key="7">
    <source>
        <dbReference type="ARBA" id="ARBA00022984"/>
    </source>
</evidence>
<dbReference type="EMBL" id="CP016908">
    <property type="protein sequence ID" value="APS00557.1"/>
    <property type="molecule type" value="Genomic_DNA"/>
</dbReference>
<dbReference type="GO" id="GO:0071555">
    <property type="term" value="P:cell wall organization"/>
    <property type="evidence" value="ECO:0007669"/>
    <property type="project" value="UniProtKB-KW"/>
</dbReference>
<accession>A0A1L6MYL9</accession>
<dbReference type="GO" id="GO:0008360">
    <property type="term" value="P:regulation of cell shape"/>
    <property type="evidence" value="ECO:0007669"/>
    <property type="project" value="UniProtKB-KW"/>
</dbReference>